<evidence type="ECO:0000256" key="1">
    <source>
        <dbReference type="SAM" id="MobiDB-lite"/>
    </source>
</evidence>
<gene>
    <name evidence="3" type="ORF">CPB84DRAFT_1846138</name>
</gene>
<dbReference type="EMBL" id="JADNYJ010000034">
    <property type="protein sequence ID" value="KAF8902772.1"/>
    <property type="molecule type" value="Genomic_DNA"/>
</dbReference>
<feature type="region of interest" description="Disordered" evidence="1">
    <location>
        <begin position="1"/>
        <end position="21"/>
    </location>
</feature>
<evidence type="ECO:0000256" key="2">
    <source>
        <dbReference type="SAM" id="Phobius"/>
    </source>
</evidence>
<dbReference type="Proteomes" id="UP000724874">
    <property type="component" value="Unassembled WGS sequence"/>
</dbReference>
<proteinExistence type="predicted"/>
<name>A0A9P5TNG8_GYMJU</name>
<protein>
    <submittedName>
        <fullName evidence="3">Uncharacterized protein</fullName>
    </submittedName>
</protein>
<keyword evidence="4" id="KW-1185">Reference proteome</keyword>
<reference evidence="3" key="1">
    <citation type="submission" date="2020-11" db="EMBL/GenBank/DDBJ databases">
        <authorList>
            <consortium name="DOE Joint Genome Institute"/>
            <person name="Ahrendt S."/>
            <person name="Riley R."/>
            <person name="Andreopoulos W."/>
            <person name="LaButti K."/>
            <person name="Pangilinan J."/>
            <person name="Ruiz-duenas F.J."/>
            <person name="Barrasa J.M."/>
            <person name="Sanchez-Garcia M."/>
            <person name="Camarero S."/>
            <person name="Miyauchi S."/>
            <person name="Serrano A."/>
            <person name="Linde D."/>
            <person name="Babiker R."/>
            <person name="Drula E."/>
            <person name="Ayuso-Fernandez I."/>
            <person name="Pacheco R."/>
            <person name="Padilla G."/>
            <person name="Ferreira P."/>
            <person name="Barriuso J."/>
            <person name="Kellner H."/>
            <person name="Castanera R."/>
            <person name="Alfaro M."/>
            <person name="Ramirez L."/>
            <person name="Pisabarro A.G."/>
            <person name="Kuo A."/>
            <person name="Tritt A."/>
            <person name="Lipzen A."/>
            <person name="He G."/>
            <person name="Yan M."/>
            <person name="Ng V."/>
            <person name="Cullen D."/>
            <person name="Martin F."/>
            <person name="Rosso M.-N."/>
            <person name="Henrissat B."/>
            <person name="Hibbett D."/>
            <person name="Martinez A.T."/>
            <person name="Grigoriev I.V."/>
        </authorList>
    </citation>
    <scope>NUCLEOTIDE SEQUENCE</scope>
    <source>
        <strain evidence="3">AH 44721</strain>
    </source>
</reference>
<evidence type="ECO:0000313" key="3">
    <source>
        <dbReference type="EMBL" id="KAF8902772.1"/>
    </source>
</evidence>
<evidence type="ECO:0000313" key="4">
    <source>
        <dbReference type="Proteomes" id="UP000724874"/>
    </source>
</evidence>
<accession>A0A9P5TNG8</accession>
<organism evidence="3 4">
    <name type="scientific">Gymnopilus junonius</name>
    <name type="common">Spectacular rustgill mushroom</name>
    <name type="synonym">Gymnopilus spectabilis subsp. junonius</name>
    <dbReference type="NCBI Taxonomy" id="109634"/>
    <lineage>
        <taxon>Eukaryota</taxon>
        <taxon>Fungi</taxon>
        <taxon>Dikarya</taxon>
        <taxon>Basidiomycota</taxon>
        <taxon>Agaricomycotina</taxon>
        <taxon>Agaricomycetes</taxon>
        <taxon>Agaricomycetidae</taxon>
        <taxon>Agaricales</taxon>
        <taxon>Agaricineae</taxon>
        <taxon>Hymenogastraceae</taxon>
        <taxon>Gymnopilus</taxon>
    </lineage>
</organism>
<keyword evidence="2" id="KW-0472">Membrane</keyword>
<dbReference type="AlphaFoldDB" id="A0A9P5TNG8"/>
<keyword evidence="2" id="KW-0812">Transmembrane</keyword>
<comment type="caution">
    <text evidence="3">The sequence shown here is derived from an EMBL/GenBank/DDBJ whole genome shotgun (WGS) entry which is preliminary data.</text>
</comment>
<feature type="compositionally biased region" description="Low complexity" evidence="1">
    <location>
        <begin position="1"/>
        <end position="14"/>
    </location>
</feature>
<feature type="transmembrane region" description="Helical" evidence="2">
    <location>
        <begin position="37"/>
        <end position="58"/>
    </location>
</feature>
<keyword evidence="2" id="KW-1133">Transmembrane helix</keyword>
<sequence length="124" mass="13199">MESPATPSASSSTTPPQPVEPKIDYTLTDKVLGLSEVVLAGLAAATGFIPVPFIADAIKFAAKLIEMANDVKRNIGMCKDLAYNACNIAYCAFRKCEDLVGKKGTDPEGHCSISAQLRDQLQHS</sequence>